<name>A0A9D2S6L4_9FIRM</name>
<dbReference type="EMBL" id="DWYC01000090">
    <property type="protein sequence ID" value="HJB57974.1"/>
    <property type="molecule type" value="Genomic_DNA"/>
</dbReference>
<dbReference type="InterPro" id="IPR041492">
    <property type="entry name" value="HAD_2"/>
</dbReference>
<comment type="caution">
    <text evidence="1">The sequence shown here is derived from an EMBL/GenBank/DDBJ whole genome shotgun (WGS) entry which is preliminary data.</text>
</comment>
<evidence type="ECO:0000313" key="2">
    <source>
        <dbReference type="Proteomes" id="UP000824208"/>
    </source>
</evidence>
<reference evidence="1" key="1">
    <citation type="journal article" date="2021" name="PeerJ">
        <title>Extensive microbial diversity within the chicken gut microbiome revealed by metagenomics and culture.</title>
        <authorList>
            <person name="Gilroy R."/>
            <person name="Ravi A."/>
            <person name="Getino M."/>
            <person name="Pursley I."/>
            <person name="Horton D.L."/>
            <person name="Alikhan N.F."/>
            <person name="Baker D."/>
            <person name="Gharbi K."/>
            <person name="Hall N."/>
            <person name="Watson M."/>
            <person name="Adriaenssens E.M."/>
            <person name="Foster-Nyarko E."/>
            <person name="Jarju S."/>
            <person name="Secka A."/>
            <person name="Antonio M."/>
            <person name="Oren A."/>
            <person name="Chaudhuri R.R."/>
            <person name="La Ragione R."/>
            <person name="Hildebrand F."/>
            <person name="Pallen M.J."/>
        </authorList>
    </citation>
    <scope>NUCLEOTIDE SEQUENCE</scope>
    <source>
        <strain evidence="1">CHK189-11263</strain>
    </source>
</reference>
<reference evidence="1" key="2">
    <citation type="submission" date="2021-04" db="EMBL/GenBank/DDBJ databases">
        <authorList>
            <person name="Gilroy R."/>
        </authorList>
    </citation>
    <scope>NUCLEOTIDE SEQUENCE</scope>
    <source>
        <strain evidence="1">CHK189-11263</strain>
    </source>
</reference>
<gene>
    <name evidence="1" type="ORF">H9714_10545</name>
</gene>
<dbReference type="Gene3D" id="3.40.50.1000">
    <property type="entry name" value="HAD superfamily/HAD-like"/>
    <property type="match status" value="1"/>
</dbReference>
<dbReference type="GO" id="GO:0008967">
    <property type="term" value="F:phosphoglycolate phosphatase activity"/>
    <property type="evidence" value="ECO:0007669"/>
    <property type="project" value="TreeGrafter"/>
</dbReference>
<sequence length="216" mass="23311">MSYRAVLFDFDFTLADASQAILAGFRHALEQMGLPQAEEDAVRRTIGLPLEDAFTLLTGRDAPEERRQFRALFSQVAVPMQIESTRIFPGAEELLRSLKSAGIPAAIVSTKRAETLRAVLERRDLLRCFASVTGSEMVSKPKPDPEGLLGAVAALGLTPDQCLYCGDTTIDAQTAQRAGCDFCAVLNGTTPAGAFAPYPAVHIAPDLTDLRTWLGL</sequence>
<dbReference type="InterPro" id="IPR006439">
    <property type="entry name" value="HAD-SF_hydro_IA"/>
</dbReference>
<dbReference type="Gene3D" id="1.10.150.240">
    <property type="entry name" value="Putative phosphatase, domain 2"/>
    <property type="match status" value="1"/>
</dbReference>
<dbReference type="InterPro" id="IPR023198">
    <property type="entry name" value="PGP-like_dom2"/>
</dbReference>
<keyword evidence="1" id="KW-0378">Hydrolase</keyword>
<accession>A0A9D2S6L4</accession>
<dbReference type="InterPro" id="IPR050155">
    <property type="entry name" value="HAD-like_hydrolase_sf"/>
</dbReference>
<dbReference type="NCBIfam" id="TIGR01549">
    <property type="entry name" value="HAD-SF-IA-v1"/>
    <property type="match status" value="1"/>
</dbReference>
<dbReference type="InterPro" id="IPR036412">
    <property type="entry name" value="HAD-like_sf"/>
</dbReference>
<dbReference type="PANTHER" id="PTHR43434:SF1">
    <property type="entry name" value="PHOSPHOGLYCOLATE PHOSPHATASE"/>
    <property type="match status" value="1"/>
</dbReference>
<dbReference type="Proteomes" id="UP000824208">
    <property type="component" value="Unassembled WGS sequence"/>
</dbReference>
<dbReference type="SUPFAM" id="SSF56784">
    <property type="entry name" value="HAD-like"/>
    <property type="match status" value="1"/>
</dbReference>
<dbReference type="Pfam" id="PF13419">
    <property type="entry name" value="HAD_2"/>
    <property type="match status" value="1"/>
</dbReference>
<dbReference type="SFLD" id="SFLDS00003">
    <property type="entry name" value="Haloacid_Dehalogenase"/>
    <property type="match status" value="1"/>
</dbReference>
<dbReference type="GO" id="GO:0006281">
    <property type="term" value="P:DNA repair"/>
    <property type="evidence" value="ECO:0007669"/>
    <property type="project" value="TreeGrafter"/>
</dbReference>
<protein>
    <submittedName>
        <fullName evidence="1">HAD family hydrolase</fullName>
    </submittedName>
</protein>
<evidence type="ECO:0000313" key="1">
    <source>
        <dbReference type="EMBL" id="HJB57974.1"/>
    </source>
</evidence>
<dbReference type="AlphaFoldDB" id="A0A9D2S6L4"/>
<organism evidence="1 2">
    <name type="scientific">Candidatus Flavonifractor intestinipullorum</name>
    <dbReference type="NCBI Taxonomy" id="2838587"/>
    <lineage>
        <taxon>Bacteria</taxon>
        <taxon>Bacillati</taxon>
        <taxon>Bacillota</taxon>
        <taxon>Clostridia</taxon>
        <taxon>Eubacteriales</taxon>
        <taxon>Oscillospiraceae</taxon>
        <taxon>Flavonifractor</taxon>
    </lineage>
</organism>
<dbReference type="SFLD" id="SFLDG01135">
    <property type="entry name" value="C1.5.6:_HAD__Beta-PGM__Phospha"/>
    <property type="match status" value="1"/>
</dbReference>
<dbReference type="InterPro" id="IPR023214">
    <property type="entry name" value="HAD_sf"/>
</dbReference>
<proteinExistence type="predicted"/>
<dbReference type="SFLD" id="SFLDG01129">
    <property type="entry name" value="C1.5:_HAD__Beta-PGM__Phosphata"/>
    <property type="match status" value="1"/>
</dbReference>
<dbReference type="PANTHER" id="PTHR43434">
    <property type="entry name" value="PHOSPHOGLYCOLATE PHOSPHATASE"/>
    <property type="match status" value="1"/>
</dbReference>